<keyword evidence="4" id="KW-1185">Reference proteome</keyword>
<feature type="region of interest" description="Disordered" evidence="2">
    <location>
        <begin position="140"/>
        <end position="162"/>
    </location>
</feature>
<organism evidence="3 4">
    <name type="scientific">Peribacillus glennii</name>
    <dbReference type="NCBI Taxonomy" id="2303991"/>
    <lineage>
        <taxon>Bacteria</taxon>
        <taxon>Bacillati</taxon>
        <taxon>Bacillota</taxon>
        <taxon>Bacilli</taxon>
        <taxon>Bacillales</taxon>
        <taxon>Bacillaceae</taxon>
        <taxon>Peribacillus</taxon>
    </lineage>
</organism>
<feature type="compositionally biased region" description="Polar residues" evidence="2">
    <location>
        <begin position="149"/>
        <end position="162"/>
    </location>
</feature>
<dbReference type="Gene3D" id="1.20.58.300">
    <property type="entry name" value="FlgN-like"/>
    <property type="match status" value="1"/>
</dbReference>
<evidence type="ECO:0000313" key="3">
    <source>
        <dbReference type="EMBL" id="RFU63951.1"/>
    </source>
</evidence>
<gene>
    <name evidence="3" type="ORF">D0466_10915</name>
</gene>
<comment type="caution">
    <text evidence="3">The sequence shown here is derived from an EMBL/GenBank/DDBJ whole genome shotgun (WGS) entry which is preliminary data.</text>
</comment>
<dbReference type="AlphaFoldDB" id="A0A372LDD3"/>
<sequence>MSAEKIVASLEKLVKLHQSLNILANKKTEIVKLGDTEALNQLLVDEQKHIKAIDMTEKERQSAVTAFLQSKGQPAEPSTITRVIELSSLTEAEALNRLKDELIEEAVKLKEQNHLNQQLIYQSLQFVNITLDMLRPQNQQFNYDKPSHQKQQGSNSMFDSRA</sequence>
<name>A0A372LDD3_9BACI</name>
<proteinExistence type="predicted"/>
<keyword evidence="3" id="KW-0969">Cilium</keyword>
<dbReference type="RefSeq" id="WP_117322587.1">
    <property type="nucleotide sequence ID" value="NZ_QVTD01000005.1"/>
</dbReference>
<dbReference type="Pfam" id="PF05130">
    <property type="entry name" value="FlgN"/>
    <property type="match status" value="1"/>
</dbReference>
<reference evidence="3 4" key="1">
    <citation type="submission" date="2018-08" db="EMBL/GenBank/DDBJ databases">
        <title>Bacillus chawlae sp. nov., Bacillus glennii sp. nov., and Bacillus saganii sp. nov. Isolated from the Vehicle Assembly Building at Kennedy Space Center where the Viking Spacecraft were Assembled.</title>
        <authorList>
            <person name="Seuylemezian A."/>
            <person name="Vaishampayan P."/>
        </authorList>
    </citation>
    <scope>NUCLEOTIDE SEQUENCE [LARGE SCALE GENOMIC DNA]</scope>
    <source>
        <strain evidence="3 4">V44-8</strain>
    </source>
</reference>
<evidence type="ECO:0000313" key="4">
    <source>
        <dbReference type="Proteomes" id="UP000262939"/>
    </source>
</evidence>
<evidence type="ECO:0000256" key="2">
    <source>
        <dbReference type="SAM" id="MobiDB-lite"/>
    </source>
</evidence>
<dbReference type="InterPro" id="IPR007809">
    <property type="entry name" value="FlgN-like"/>
</dbReference>
<dbReference type="InterPro" id="IPR036679">
    <property type="entry name" value="FlgN-like_sf"/>
</dbReference>
<accession>A0A372LDD3</accession>
<dbReference type="EMBL" id="QVTD01000005">
    <property type="protein sequence ID" value="RFU63951.1"/>
    <property type="molecule type" value="Genomic_DNA"/>
</dbReference>
<dbReference type="OrthoDB" id="2381500at2"/>
<keyword evidence="3" id="KW-0282">Flagellum</keyword>
<dbReference type="Proteomes" id="UP000262939">
    <property type="component" value="Unassembled WGS sequence"/>
</dbReference>
<dbReference type="SUPFAM" id="SSF140566">
    <property type="entry name" value="FlgN-like"/>
    <property type="match status" value="1"/>
</dbReference>
<dbReference type="GO" id="GO:0044780">
    <property type="term" value="P:bacterial-type flagellum assembly"/>
    <property type="evidence" value="ECO:0007669"/>
    <property type="project" value="InterPro"/>
</dbReference>
<evidence type="ECO:0000256" key="1">
    <source>
        <dbReference type="ARBA" id="ARBA00022795"/>
    </source>
</evidence>
<protein>
    <submittedName>
        <fullName evidence="3">Flagellar protein FlgN</fullName>
    </submittedName>
</protein>
<keyword evidence="3" id="KW-0966">Cell projection</keyword>
<keyword evidence="1" id="KW-1005">Bacterial flagellum biogenesis</keyword>